<dbReference type="NCBIfam" id="TIGR01784">
    <property type="entry name" value="T_den_put_tspse"/>
    <property type="match status" value="1"/>
</dbReference>
<proteinExistence type="predicted"/>
<dbReference type="InterPro" id="IPR010106">
    <property type="entry name" value="RpnA"/>
</dbReference>
<dbReference type="PANTHER" id="PTHR41317:SF1">
    <property type="entry name" value="PD-(D_E)XK NUCLEASE FAMILY TRANSPOSASE"/>
    <property type="match status" value="1"/>
</dbReference>
<dbReference type="PANTHER" id="PTHR41317">
    <property type="entry name" value="PD-(D_E)XK NUCLEASE FAMILY TRANSPOSASE"/>
    <property type="match status" value="1"/>
</dbReference>
<keyword evidence="2" id="KW-1185">Reference proteome</keyword>
<evidence type="ECO:0000313" key="2">
    <source>
        <dbReference type="Proteomes" id="UP000198850"/>
    </source>
</evidence>
<name>A0A1H4BPT7_9SPHI</name>
<dbReference type="EMBL" id="FNRA01000003">
    <property type="protein sequence ID" value="SEA50139.1"/>
    <property type="molecule type" value="Genomic_DNA"/>
</dbReference>
<sequence>MKQEQPRYIDPLMDFSFKKIFGDVQNKDLLLSLLNALFRGRKHIVDLEFNKNDHPGNSIDEGGAIFDVLCTGDRGEKFLIEVQRSKQEQFMKRALFYTSRQISGQAPKGKRKEWKYAISEVYLVAILCDFRSDIGLKDRYLRRILLCDADSGEIFHEEFGFLFIELCNFNKMQFELDTILDKWLFALKNMSELRERPSNFNEPIFEKLFDMAEYTNFTRAERSAYEMEQKRRWDNYAVMEYAKKQASEKGMQEGFEKGMKEGEQKKALDVAIELKKNGVPTELISKATQLNIPEIEAL</sequence>
<dbReference type="AlphaFoldDB" id="A0A1H4BPT7"/>
<accession>A0A1H4BPT7</accession>
<evidence type="ECO:0000313" key="1">
    <source>
        <dbReference type="EMBL" id="SEA50139.1"/>
    </source>
</evidence>
<dbReference type="STRING" id="425514.SAMN05443550_103427"/>
<dbReference type="OrthoDB" id="9803508at2"/>
<dbReference type="Pfam" id="PF12784">
    <property type="entry name" value="PDDEXK_2"/>
    <property type="match status" value="1"/>
</dbReference>
<organism evidence="1 2">
    <name type="scientific">Pedobacter hartonius</name>
    <dbReference type="NCBI Taxonomy" id="425514"/>
    <lineage>
        <taxon>Bacteria</taxon>
        <taxon>Pseudomonadati</taxon>
        <taxon>Bacteroidota</taxon>
        <taxon>Sphingobacteriia</taxon>
        <taxon>Sphingobacteriales</taxon>
        <taxon>Sphingobacteriaceae</taxon>
        <taxon>Pedobacter</taxon>
    </lineage>
</organism>
<dbReference type="Proteomes" id="UP000198850">
    <property type="component" value="Unassembled WGS sequence"/>
</dbReference>
<dbReference type="RefSeq" id="WP_090556034.1">
    <property type="nucleotide sequence ID" value="NZ_FNRA01000003.1"/>
</dbReference>
<protein>
    <submittedName>
        <fullName evidence="1">Uncharacterized protein</fullName>
    </submittedName>
</protein>
<reference evidence="1 2" key="1">
    <citation type="submission" date="2016-10" db="EMBL/GenBank/DDBJ databases">
        <authorList>
            <person name="de Groot N.N."/>
        </authorList>
    </citation>
    <scope>NUCLEOTIDE SEQUENCE [LARGE SCALE GENOMIC DNA]</scope>
    <source>
        <strain evidence="1 2">DSM 19033</strain>
    </source>
</reference>
<gene>
    <name evidence="1" type="ORF">SAMN05443550_103427</name>
</gene>